<keyword evidence="2" id="KW-0503">Monooxygenase</keyword>
<proteinExistence type="predicted"/>
<dbReference type="Gene3D" id="3.30.70.100">
    <property type="match status" value="1"/>
</dbReference>
<dbReference type="SUPFAM" id="SSF54909">
    <property type="entry name" value="Dimeric alpha+beta barrel"/>
    <property type="match status" value="1"/>
</dbReference>
<keyword evidence="2" id="KW-0560">Oxidoreductase</keyword>
<dbReference type="GO" id="GO:0004497">
    <property type="term" value="F:monooxygenase activity"/>
    <property type="evidence" value="ECO:0007669"/>
    <property type="project" value="UniProtKB-KW"/>
</dbReference>
<evidence type="ECO:0000259" key="1">
    <source>
        <dbReference type="PROSITE" id="PS51725"/>
    </source>
</evidence>
<dbReference type="EMBL" id="CP053015">
    <property type="protein sequence ID" value="QJQ32755.1"/>
    <property type="molecule type" value="Genomic_DNA"/>
</dbReference>
<gene>
    <name evidence="2" type="ORF">GV829_10130</name>
</gene>
<organism evidence="2 3">
    <name type="scientific">Sphingomonas lacunae</name>
    <dbReference type="NCBI Taxonomy" id="2698828"/>
    <lineage>
        <taxon>Bacteria</taxon>
        <taxon>Pseudomonadati</taxon>
        <taxon>Pseudomonadota</taxon>
        <taxon>Alphaproteobacteria</taxon>
        <taxon>Sphingomonadales</taxon>
        <taxon>Sphingomonadaceae</taxon>
        <taxon>Sphingomonas</taxon>
    </lineage>
</organism>
<name>A0A6M4AUG8_9SPHN</name>
<accession>A0A6M4AUG8</accession>
<evidence type="ECO:0000313" key="3">
    <source>
        <dbReference type="Proteomes" id="UP000503018"/>
    </source>
</evidence>
<dbReference type="Proteomes" id="UP000503018">
    <property type="component" value="Chromosome"/>
</dbReference>
<dbReference type="InterPro" id="IPR007138">
    <property type="entry name" value="ABM_dom"/>
</dbReference>
<dbReference type="InterPro" id="IPR011008">
    <property type="entry name" value="Dimeric_a/b-barrel"/>
</dbReference>
<dbReference type="InterPro" id="IPR050744">
    <property type="entry name" value="AI-2_Isomerase_LsrG"/>
</dbReference>
<protein>
    <submittedName>
        <fullName evidence="2">Antibiotic biosynthesis monooxygenase</fullName>
    </submittedName>
</protein>
<dbReference type="AlphaFoldDB" id="A0A6M4AUG8"/>
<feature type="domain" description="ABM" evidence="1">
    <location>
        <begin position="2"/>
        <end position="96"/>
    </location>
</feature>
<dbReference type="Pfam" id="PF03992">
    <property type="entry name" value="ABM"/>
    <property type="match status" value="1"/>
</dbReference>
<dbReference type="KEGG" id="slan:GV829_10130"/>
<dbReference type="PANTHER" id="PTHR33336:SF15">
    <property type="entry name" value="ABM DOMAIN-CONTAINING PROTEIN"/>
    <property type="match status" value="1"/>
</dbReference>
<dbReference type="PROSITE" id="PS51725">
    <property type="entry name" value="ABM"/>
    <property type="match status" value="1"/>
</dbReference>
<sequence>MLRVAGTIQLKPGGADRIRDAGIAMVTATLAEEGCIDYSFASDLADPDLIRIAEGWADEAALAAHGKSDHMAAFNRAIGAEGIVAADLKLYSAEEVKQLLKI</sequence>
<evidence type="ECO:0000313" key="2">
    <source>
        <dbReference type="EMBL" id="QJQ32755.1"/>
    </source>
</evidence>
<dbReference type="RefSeq" id="WP_169946332.1">
    <property type="nucleotide sequence ID" value="NZ_CP053015.1"/>
</dbReference>
<dbReference type="PANTHER" id="PTHR33336">
    <property type="entry name" value="QUINOL MONOOXYGENASE YGIN-RELATED"/>
    <property type="match status" value="1"/>
</dbReference>
<keyword evidence="3" id="KW-1185">Reference proteome</keyword>
<reference evidence="2 3" key="1">
    <citation type="submission" date="2020-01" db="EMBL/GenBank/DDBJ databases">
        <title>Sphingomonas sp. strain CSW-10.</title>
        <authorList>
            <person name="Chen W.-M."/>
        </authorList>
    </citation>
    <scope>NUCLEOTIDE SEQUENCE [LARGE SCALE GENOMIC DNA]</scope>
    <source>
        <strain evidence="2 3">CSW-10</strain>
    </source>
</reference>